<feature type="region of interest" description="Disordered" evidence="1">
    <location>
        <begin position="46"/>
        <end position="65"/>
    </location>
</feature>
<protein>
    <submittedName>
        <fullName evidence="3">Arc family DNA-binding protein</fullName>
    </submittedName>
</protein>
<name>A0A6L9L0J7_9BACT</name>
<dbReference type="InterPro" id="IPR012869">
    <property type="entry name" value="RHH_5"/>
</dbReference>
<evidence type="ECO:0000256" key="1">
    <source>
        <dbReference type="SAM" id="MobiDB-lite"/>
    </source>
</evidence>
<dbReference type="EMBL" id="JAAFZH010000001">
    <property type="protein sequence ID" value="NDU94006.1"/>
    <property type="molecule type" value="Genomic_DNA"/>
</dbReference>
<dbReference type="Pfam" id="PF07878">
    <property type="entry name" value="RHH_5"/>
    <property type="match status" value="1"/>
</dbReference>
<feature type="compositionally biased region" description="Acidic residues" evidence="1">
    <location>
        <begin position="56"/>
        <end position="65"/>
    </location>
</feature>
<dbReference type="Gene3D" id="1.10.1220.10">
    <property type="entry name" value="Met repressor-like"/>
    <property type="match status" value="1"/>
</dbReference>
<dbReference type="RefSeq" id="WP_163943032.1">
    <property type="nucleotide sequence ID" value="NZ_JAAFZH010000001.1"/>
</dbReference>
<proteinExistence type="predicted"/>
<dbReference type="AlphaFoldDB" id="A0A6L9L0J7"/>
<dbReference type="SUPFAM" id="SSF47598">
    <property type="entry name" value="Ribbon-helix-helix"/>
    <property type="match status" value="1"/>
</dbReference>
<sequence length="65" mass="7682">MAAEKKAFILRIQPETLKELERWAQEEFRSVNGQIEYLLNDALRKRKKRTKNTPVDESESTTESE</sequence>
<evidence type="ECO:0000313" key="3">
    <source>
        <dbReference type="EMBL" id="NDU94006.1"/>
    </source>
</evidence>
<evidence type="ECO:0000259" key="2">
    <source>
        <dbReference type="Pfam" id="PF07878"/>
    </source>
</evidence>
<dbReference type="GO" id="GO:0006355">
    <property type="term" value="P:regulation of DNA-templated transcription"/>
    <property type="evidence" value="ECO:0007669"/>
    <property type="project" value="InterPro"/>
</dbReference>
<dbReference type="GO" id="GO:0003677">
    <property type="term" value="F:DNA binding"/>
    <property type="evidence" value="ECO:0007669"/>
    <property type="project" value="UniProtKB-KW"/>
</dbReference>
<keyword evidence="3" id="KW-0238">DNA-binding</keyword>
<feature type="domain" description="CopG-like ribbon-helix-helix" evidence="2">
    <location>
        <begin position="17"/>
        <end position="47"/>
    </location>
</feature>
<dbReference type="InterPro" id="IPR010985">
    <property type="entry name" value="Ribbon_hlx_hlx"/>
</dbReference>
<dbReference type="InterPro" id="IPR013321">
    <property type="entry name" value="Arc_rbn_hlx_hlx"/>
</dbReference>
<evidence type="ECO:0000313" key="4">
    <source>
        <dbReference type="Proteomes" id="UP000474175"/>
    </source>
</evidence>
<dbReference type="Proteomes" id="UP000474175">
    <property type="component" value="Unassembled WGS sequence"/>
</dbReference>
<gene>
    <name evidence="3" type="ORF">GK108_03905</name>
</gene>
<comment type="caution">
    <text evidence="3">The sequence shown here is derived from an EMBL/GenBank/DDBJ whole genome shotgun (WGS) entry which is preliminary data.</text>
</comment>
<organism evidence="3 4">
    <name type="scientific">Spirosoma terrae</name>
    <dbReference type="NCBI Taxonomy" id="1968276"/>
    <lineage>
        <taxon>Bacteria</taxon>
        <taxon>Pseudomonadati</taxon>
        <taxon>Bacteroidota</taxon>
        <taxon>Cytophagia</taxon>
        <taxon>Cytophagales</taxon>
        <taxon>Cytophagaceae</taxon>
        <taxon>Spirosoma</taxon>
    </lineage>
</organism>
<accession>A0A6L9L0J7</accession>
<reference evidence="3 4" key="1">
    <citation type="submission" date="2020-02" db="EMBL/GenBank/DDBJ databases">
        <title>Draft genome sequence of two Spirosoma agri KCTC 52727 and Spirosoma terrae KCTC 52035.</title>
        <authorList>
            <person name="Rojas J."/>
            <person name="Ambika Manirajan B."/>
            <person name="Suarez C."/>
            <person name="Ratering S."/>
            <person name="Schnell S."/>
        </authorList>
    </citation>
    <scope>NUCLEOTIDE SEQUENCE [LARGE SCALE GENOMIC DNA]</scope>
    <source>
        <strain evidence="3 4">KCTC 52035</strain>
    </source>
</reference>
<keyword evidence="4" id="KW-1185">Reference proteome</keyword>